<dbReference type="InterPro" id="IPR001567">
    <property type="entry name" value="Pept_M3A_M3B_dom"/>
</dbReference>
<dbReference type="InterPro" id="IPR042088">
    <property type="entry name" value="OligoPept_F_C"/>
</dbReference>
<dbReference type="SUPFAM" id="SSF55486">
    <property type="entry name" value="Metalloproteases ('zincins'), catalytic domain"/>
    <property type="match status" value="1"/>
</dbReference>
<accession>A0A2T4U9B4</accession>
<reference evidence="9 10" key="1">
    <citation type="submission" date="2018-03" db="EMBL/GenBank/DDBJ databases">
        <title>Alkalicoccus saliphilus sp. nov., isolated from a mineral pool.</title>
        <authorList>
            <person name="Zhao B."/>
        </authorList>
    </citation>
    <scope>NUCLEOTIDE SEQUENCE [LARGE SCALE GENOMIC DNA]</scope>
    <source>
        <strain evidence="9 10">6AG</strain>
    </source>
</reference>
<dbReference type="InterPro" id="IPR004438">
    <property type="entry name" value="Peptidase_M3B"/>
</dbReference>
<comment type="cofactor">
    <cofactor evidence="6">
        <name>Zn(2+)</name>
        <dbReference type="ChEBI" id="CHEBI:29105"/>
    </cofactor>
    <text evidence="6">Binds 1 zinc ion.</text>
</comment>
<proteinExistence type="inferred from homology"/>
<feature type="domain" description="Oligopeptidase F N-terminal" evidence="8">
    <location>
        <begin position="117"/>
        <end position="186"/>
    </location>
</feature>
<evidence type="ECO:0000256" key="4">
    <source>
        <dbReference type="ARBA" id="ARBA00022833"/>
    </source>
</evidence>
<dbReference type="CDD" id="cd09609">
    <property type="entry name" value="M3B_PepF"/>
    <property type="match status" value="1"/>
</dbReference>
<evidence type="ECO:0000256" key="5">
    <source>
        <dbReference type="ARBA" id="ARBA00023049"/>
    </source>
</evidence>
<evidence type="ECO:0000313" key="9">
    <source>
        <dbReference type="EMBL" id="PTL39986.1"/>
    </source>
</evidence>
<dbReference type="GO" id="GO:0006518">
    <property type="term" value="P:peptide metabolic process"/>
    <property type="evidence" value="ECO:0007669"/>
    <property type="project" value="TreeGrafter"/>
</dbReference>
<dbReference type="NCBIfam" id="TIGR00181">
    <property type="entry name" value="pepF"/>
    <property type="match status" value="1"/>
</dbReference>
<dbReference type="GO" id="GO:0006508">
    <property type="term" value="P:proteolysis"/>
    <property type="evidence" value="ECO:0007669"/>
    <property type="project" value="UniProtKB-KW"/>
</dbReference>
<dbReference type="AlphaFoldDB" id="A0A2T4U9B4"/>
<comment type="similarity">
    <text evidence="6">Belongs to the peptidase M3B family.</text>
</comment>
<dbReference type="OrthoDB" id="9766487at2"/>
<protein>
    <recommendedName>
        <fullName evidence="6">Oligopeptidase F</fullName>
        <ecNumber evidence="6">3.4.24.-</ecNumber>
    </recommendedName>
</protein>
<keyword evidence="1 6" id="KW-0645">Protease</keyword>
<dbReference type="PANTHER" id="PTHR11804">
    <property type="entry name" value="PROTEASE M3 THIMET OLIGOPEPTIDASE-RELATED"/>
    <property type="match status" value="1"/>
</dbReference>
<dbReference type="Pfam" id="PF01432">
    <property type="entry name" value="Peptidase_M3"/>
    <property type="match status" value="1"/>
</dbReference>
<evidence type="ECO:0000256" key="1">
    <source>
        <dbReference type="ARBA" id="ARBA00022670"/>
    </source>
</evidence>
<comment type="function">
    <text evidence="6">Has oligopeptidase activity and degrades a variety of small bioactive peptides.</text>
</comment>
<keyword evidence="10" id="KW-1185">Reference proteome</keyword>
<keyword evidence="5 6" id="KW-0482">Metalloprotease</keyword>
<gene>
    <name evidence="9" type="primary">pepF</name>
    <name evidence="9" type="ORF">C6Y45_03165</name>
</gene>
<evidence type="ECO:0000259" key="8">
    <source>
        <dbReference type="Pfam" id="PF08439"/>
    </source>
</evidence>
<dbReference type="Gene3D" id="1.10.1370.20">
    <property type="entry name" value="Oligoendopeptidase f, C-terminal domain"/>
    <property type="match status" value="1"/>
</dbReference>
<dbReference type="EC" id="3.4.24.-" evidence="6"/>
<dbReference type="GO" id="GO:0004222">
    <property type="term" value="F:metalloendopeptidase activity"/>
    <property type="evidence" value="ECO:0007669"/>
    <property type="project" value="UniProtKB-UniRule"/>
</dbReference>
<dbReference type="InterPro" id="IPR045090">
    <property type="entry name" value="Pept_M3A_M3B"/>
</dbReference>
<evidence type="ECO:0000256" key="2">
    <source>
        <dbReference type="ARBA" id="ARBA00022723"/>
    </source>
</evidence>
<evidence type="ECO:0000256" key="3">
    <source>
        <dbReference type="ARBA" id="ARBA00022801"/>
    </source>
</evidence>
<name>A0A2T4U9B4_9BACI</name>
<keyword evidence="3 6" id="KW-0378">Hydrolase</keyword>
<sequence>MATSLKTRIRKDIPAEETWNLDDLFESRESWIQAEEEIKSKLEEIASWKGNVAESASALLQSLEARDRLQEAVMRFASYANLKETADGTDPDNQKDSARAAGLGARVEKDTAFIPSEVMEIPAERIELFIREEPRLEDFRRILMRLLEKKPHRLSPETEEVLAAFGEVHKAPYMIFERSRTSDMRFPAFQTSDGKEHDLTFNNFSNYETSPDTELRRKAYEAFTGVLQQYKNTYAAALSVEIRKQVIESRLRGYSSVTSMLLDEQQVTLEMYHRQLDTIQETIAPHMRRFAALKKRMLGLDKMTFSDLKAPIDPEFDPGTTYEEAGGMILEALQVMGPEYMEVMKAGLENRWVDRADNVGKRSGAFCASPYGVHPYILMTWSDAMRNAFTLAHELGHAGHFRLAGQCQRISSTRASLYFIEAPSTMNEMLLSRHILQNSEDERMHRWVILQSLGTYYHNFVTHILEGELQRRIYEAADQDIPVTADLLTEEKQKVLKDFWGEDVEIDEGAGLTWMRQPHYYMGLYPYTYSAGLTASTAAAGKIIEDGQPAVDRWIQALKDGGTKTPLELMQTAGVDMSTDEPIRQAAAYVGHLVDELIKSCE</sequence>
<dbReference type="InterPro" id="IPR013647">
    <property type="entry name" value="OligopepF_N_dom"/>
</dbReference>
<organism evidence="9 10">
    <name type="scientific">Alkalicoccus saliphilus</name>
    <dbReference type="NCBI Taxonomy" id="200989"/>
    <lineage>
        <taxon>Bacteria</taxon>
        <taxon>Bacillati</taxon>
        <taxon>Bacillota</taxon>
        <taxon>Bacilli</taxon>
        <taxon>Bacillales</taxon>
        <taxon>Bacillaceae</taxon>
        <taxon>Alkalicoccus</taxon>
    </lineage>
</organism>
<evidence type="ECO:0000256" key="6">
    <source>
        <dbReference type="RuleBase" id="RU368091"/>
    </source>
</evidence>
<dbReference type="InterPro" id="IPR034009">
    <property type="entry name" value="M3B_PepF_4"/>
</dbReference>
<dbReference type="GO" id="GO:0046872">
    <property type="term" value="F:metal ion binding"/>
    <property type="evidence" value="ECO:0007669"/>
    <property type="project" value="UniProtKB-UniRule"/>
</dbReference>
<dbReference type="Proteomes" id="UP000240509">
    <property type="component" value="Unassembled WGS sequence"/>
</dbReference>
<feature type="domain" description="Peptidase M3A/M3B catalytic" evidence="7">
    <location>
        <begin position="208"/>
        <end position="586"/>
    </location>
</feature>
<dbReference type="Pfam" id="PF08439">
    <property type="entry name" value="Peptidase_M3_N"/>
    <property type="match status" value="1"/>
</dbReference>
<dbReference type="Gene3D" id="1.10.287.830">
    <property type="entry name" value="putative peptidase helix hairpin domain like"/>
    <property type="match status" value="1"/>
</dbReference>
<evidence type="ECO:0000259" key="7">
    <source>
        <dbReference type="Pfam" id="PF01432"/>
    </source>
</evidence>
<keyword evidence="2 6" id="KW-0479">Metal-binding</keyword>
<dbReference type="EMBL" id="PZJJ01000003">
    <property type="protein sequence ID" value="PTL39986.1"/>
    <property type="molecule type" value="Genomic_DNA"/>
</dbReference>
<dbReference type="PANTHER" id="PTHR11804:SF45">
    <property type="entry name" value="SIMILAR TO OLIGOENDOPEPTIDASE"/>
    <property type="match status" value="1"/>
</dbReference>
<comment type="caution">
    <text evidence="9">The sequence shown here is derived from an EMBL/GenBank/DDBJ whole genome shotgun (WGS) entry which is preliminary data.</text>
</comment>
<dbReference type="Gene3D" id="1.20.140.70">
    <property type="entry name" value="Oligopeptidase f, N-terminal domain"/>
    <property type="match status" value="1"/>
</dbReference>
<keyword evidence="4 6" id="KW-0862">Zinc</keyword>
<evidence type="ECO:0000313" key="10">
    <source>
        <dbReference type="Proteomes" id="UP000240509"/>
    </source>
</evidence>